<feature type="region of interest" description="Disordered" evidence="1">
    <location>
        <begin position="1"/>
        <end position="58"/>
    </location>
</feature>
<sequence>MDGGVSVDNAEGSRQAGSARTPDLTLEDLVPSVSGSSDTSIGSGSRSTTSFDHSTGSAVRTSIRINKELYNKLTYTPQELASAEASALSRSEFIEL</sequence>
<evidence type="ECO:0000313" key="3">
    <source>
        <dbReference type="Proteomes" id="UP000054845"/>
    </source>
</evidence>
<reference evidence="2 3" key="1">
    <citation type="submission" date="2014-09" db="EMBL/GenBank/DDBJ databases">
        <authorList>
            <person name="Magalhaes I.L.F."/>
            <person name="Oliveira U."/>
            <person name="Santos F.R."/>
            <person name="Vidigal T.H.D.A."/>
            <person name="Brescovit A.D."/>
            <person name="Santos A.J."/>
        </authorList>
    </citation>
    <scope>NUCLEOTIDE SEQUENCE [LARGE SCALE GENOMIC DNA]</scope>
</reference>
<proteinExistence type="predicted"/>
<keyword evidence="3" id="KW-1185">Reference proteome</keyword>
<dbReference type="Proteomes" id="UP000054845">
    <property type="component" value="Unassembled WGS sequence"/>
</dbReference>
<evidence type="ECO:0000256" key="1">
    <source>
        <dbReference type="SAM" id="MobiDB-lite"/>
    </source>
</evidence>
<evidence type="ECO:0000313" key="2">
    <source>
        <dbReference type="EMBL" id="CEH13139.1"/>
    </source>
</evidence>
<organism evidence="2 3">
    <name type="scientific">Ceraceosorus bombacis</name>
    <dbReference type="NCBI Taxonomy" id="401625"/>
    <lineage>
        <taxon>Eukaryota</taxon>
        <taxon>Fungi</taxon>
        <taxon>Dikarya</taxon>
        <taxon>Basidiomycota</taxon>
        <taxon>Ustilaginomycotina</taxon>
        <taxon>Exobasidiomycetes</taxon>
        <taxon>Ceraceosorales</taxon>
        <taxon>Ceraceosoraceae</taxon>
        <taxon>Ceraceosorus</taxon>
    </lineage>
</organism>
<feature type="compositionally biased region" description="Low complexity" evidence="1">
    <location>
        <begin position="32"/>
        <end position="50"/>
    </location>
</feature>
<name>A0A0P1BBK8_9BASI</name>
<protein>
    <submittedName>
        <fullName evidence="2">Uncharacterized protein</fullName>
    </submittedName>
</protein>
<accession>A0A0P1BBK8</accession>
<dbReference type="EMBL" id="CCYA01000204">
    <property type="protein sequence ID" value="CEH13139.1"/>
    <property type="molecule type" value="Genomic_DNA"/>
</dbReference>
<dbReference type="AlphaFoldDB" id="A0A0P1BBK8"/>